<feature type="chain" id="PRO_5016448676" evidence="1">
    <location>
        <begin position="35"/>
        <end position="96"/>
    </location>
</feature>
<sequence length="96" mass="10861">MQPKFPLIEEMIMRKTIAILFAITFVLTSATAFAQDSGEARSKFYDFDDMLVDGTLKTPDLIKNQARGKAQFKRLLNLKKSFMPNLEESANEAALQ</sequence>
<dbReference type="KEGG" id="bsed:DN745_01420"/>
<organism evidence="2 3">
    <name type="scientific">Bradymonas sediminis</name>
    <dbReference type="NCBI Taxonomy" id="1548548"/>
    <lineage>
        <taxon>Bacteria</taxon>
        <taxon>Deltaproteobacteria</taxon>
        <taxon>Bradymonadales</taxon>
        <taxon>Bradymonadaceae</taxon>
        <taxon>Bradymonas</taxon>
    </lineage>
</organism>
<protein>
    <submittedName>
        <fullName evidence="2">Uncharacterized protein</fullName>
    </submittedName>
</protein>
<feature type="signal peptide" evidence="1">
    <location>
        <begin position="1"/>
        <end position="34"/>
    </location>
</feature>
<evidence type="ECO:0000256" key="1">
    <source>
        <dbReference type="SAM" id="SignalP"/>
    </source>
</evidence>
<keyword evidence="3" id="KW-1185">Reference proteome</keyword>
<dbReference type="AlphaFoldDB" id="A0A2Z4FGG0"/>
<dbReference type="Proteomes" id="UP000249799">
    <property type="component" value="Chromosome"/>
</dbReference>
<keyword evidence="1" id="KW-0732">Signal</keyword>
<evidence type="ECO:0000313" key="3">
    <source>
        <dbReference type="Proteomes" id="UP000249799"/>
    </source>
</evidence>
<evidence type="ECO:0000313" key="2">
    <source>
        <dbReference type="EMBL" id="AWV88062.1"/>
    </source>
</evidence>
<name>A0A2Z4FGG0_9DELT</name>
<dbReference type="OrthoDB" id="5516636at2"/>
<gene>
    <name evidence="2" type="ORF">DN745_01420</name>
</gene>
<accession>A0A2Z4FGG0</accession>
<dbReference type="EMBL" id="CP030032">
    <property type="protein sequence ID" value="AWV88062.1"/>
    <property type="molecule type" value="Genomic_DNA"/>
</dbReference>
<reference evidence="2 3" key="1">
    <citation type="submission" date="2018-06" db="EMBL/GenBank/DDBJ databases">
        <title>Lujinxingia sediminis gen. nov. sp. nov., a new facultative anaerobic member of the class Deltaproteobacteria, and proposal of Lujinxingaceae fam. nov.</title>
        <authorList>
            <person name="Guo L.-Y."/>
            <person name="Li C.-M."/>
            <person name="Wang S."/>
            <person name="Du Z.-J."/>
        </authorList>
    </citation>
    <scope>NUCLEOTIDE SEQUENCE [LARGE SCALE GENOMIC DNA]</scope>
    <source>
        <strain evidence="2 3">FA350</strain>
    </source>
</reference>
<proteinExistence type="predicted"/>